<keyword evidence="1" id="KW-0132">Cell division</keyword>
<feature type="region of interest" description="Disordered" evidence="4">
    <location>
        <begin position="55"/>
        <end position="87"/>
    </location>
</feature>
<name>A0A2K3DU98_CHLRE</name>
<dbReference type="SMART" id="SM00385">
    <property type="entry name" value="CYCLIN"/>
    <property type="match status" value="1"/>
</dbReference>
<feature type="domain" description="Cyclin-like" evidence="5">
    <location>
        <begin position="516"/>
        <end position="609"/>
    </location>
</feature>
<evidence type="ECO:0000256" key="3">
    <source>
        <dbReference type="RuleBase" id="RU000383"/>
    </source>
</evidence>
<dbReference type="Gramene" id="PNW84110">
    <property type="protein sequence ID" value="PNW84110"/>
    <property type="gene ID" value="CHLRE_04g221301v5"/>
</dbReference>
<dbReference type="SUPFAM" id="SSF47954">
    <property type="entry name" value="Cyclin-like"/>
    <property type="match status" value="1"/>
</dbReference>
<dbReference type="KEGG" id="cre:CHLRE_04g221301v5"/>
<gene>
    <name evidence="6" type="ORF">CHLRE_04g221301v5</name>
</gene>
<dbReference type="InterPro" id="IPR006671">
    <property type="entry name" value="Cyclin_N"/>
</dbReference>
<evidence type="ECO:0000313" key="6">
    <source>
        <dbReference type="EMBL" id="PNW84110.1"/>
    </source>
</evidence>
<dbReference type="InParanoid" id="A0A2K3DU98"/>
<dbReference type="GO" id="GO:0016538">
    <property type="term" value="F:cyclin-dependent protein serine/threonine kinase regulator activity"/>
    <property type="evidence" value="ECO:0000318"/>
    <property type="project" value="GO_Central"/>
</dbReference>
<keyword evidence="2" id="KW-0131">Cell cycle</keyword>
<evidence type="ECO:0000256" key="1">
    <source>
        <dbReference type="ARBA" id="ARBA00022618"/>
    </source>
</evidence>
<accession>A0A2K3DU98</accession>
<comment type="similarity">
    <text evidence="3">Belongs to the cyclin family.</text>
</comment>
<protein>
    <recommendedName>
        <fullName evidence="5">Cyclin-like domain-containing protein</fullName>
    </recommendedName>
</protein>
<sequence length="939" mass="92861">MYIAPSAPTSAAQVDNTGFTEHQASDHAAGAGQGPDYARKLGACCGVAPSAPGLGVAFRRTSDSRSTPQPAPPDSLESPDHPFRGTLRASCESPFALKAPSMQAPDVVMSEASSGAAGGAADCVADARCDKAGGDMWSRASSASKPTVAGSASAAGASAVASPEGNAAAVAAAAPRTSSPPPTAVAMAAAAAAAATATAATMAAPLHCHASSASPSPDGLGFSSGPLSVSALADAAMEPAAAHGSGGSRTGAAGPTAAAAAAAADAVFAIAGNEAPRAHSDAAAAAAALYQASDTAQAFRNDLAKQGQLQRHLRDRTTPGWPADGGAGGGPNPQTPRGAAASAATATAAAPAAAATAATPPGPTRGPTPSGAHSGAVGPSYSHSLQPPPKTLVPNHWLSPSPTHSSGDSHRSSPDGSSPPPAAARTQSTCCPAASPATAPAIATATTATATTAATAADDATPPGPAGPPALAAAASPPRSGAVGDAPPTGAGHQHQHLLQPPPLPLSPHVRRVLVEWMGEMCAQLGLGSAVLFSAVAYLDCFSAVQVVRTPDGVLQLLAITCLALACRQEGSISRLSTAKWAGVVVDPTDGQPLYTAEDVGRMEWLLLESLEWRTQLPHPLSSLTRLLHALGEAPGLEAWARRVAGGGQQPQLQPPQMGGGLAAAAEHQQQGQQLPPAGALPAPASPLPAAPSARPATGGGHGGGHAGMAAAAAAAAAGVVPMQTDDAATDGDELYADEQLSPTEVGAWHQPYHQQQQQPAGYGGGAAPPAAAQPAAPLLLLLQHQRHQPDLRVLALQILELSLMGCSYTCFAPSTMALTCLATAVAAAATAAGTCAPLPRQRQQQGGREQQQEVGEGEEGPPATPIGVTVAAARRQSRPLLEGAVYPPLLQAIRDEATALAAALAVAFGIVQSELAPNLHSCITAVHALITGSIPWVQ</sequence>
<evidence type="ECO:0000256" key="4">
    <source>
        <dbReference type="SAM" id="MobiDB-lite"/>
    </source>
</evidence>
<dbReference type="ExpressionAtlas" id="A0A2K3DU98">
    <property type="expression patterns" value="baseline and differential"/>
</dbReference>
<dbReference type="GeneID" id="5717752"/>
<evidence type="ECO:0000256" key="2">
    <source>
        <dbReference type="ARBA" id="ARBA00023306"/>
    </source>
</evidence>
<feature type="region of interest" description="Disordered" evidence="4">
    <location>
        <begin position="645"/>
        <end position="707"/>
    </location>
</feature>
<dbReference type="GO" id="GO:0005634">
    <property type="term" value="C:nucleus"/>
    <property type="evidence" value="ECO:0000318"/>
    <property type="project" value="GO_Central"/>
</dbReference>
<feature type="region of interest" description="Disordered" evidence="4">
    <location>
        <begin position="1"/>
        <end position="33"/>
    </location>
</feature>
<dbReference type="GO" id="GO:0051301">
    <property type="term" value="P:cell division"/>
    <property type="evidence" value="ECO:0007669"/>
    <property type="project" value="UniProtKB-KW"/>
</dbReference>
<evidence type="ECO:0000259" key="5">
    <source>
        <dbReference type="SMART" id="SM00385"/>
    </source>
</evidence>
<dbReference type="Proteomes" id="UP000006906">
    <property type="component" value="Chromosome 4"/>
</dbReference>
<feature type="region of interest" description="Disordered" evidence="4">
    <location>
        <begin position="307"/>
        <end position="435"/>
    </location>
</feature>
<feature type="compositionally biased region" description="Low complexity" evidence="4">
    <location>
        <begin position="650"/>
        <end position="683"/>
    </location>
</feature>
<dbReference type="InterPro" id="IPR036915">
    <property type="entry name" value="Cyclin-like_sf"/>
</dbReference>
<dbReference type="RefSeq" id="XP_042925256.1">
    <property type="nucleotide sequence ID" value="XM_043061904.1"/>
</dbReference>
<dbReference type="GO" id="GO:0000082">
    <property type="term" value="P:G1/S transition of mitotic cell cycle"/>
    <property type="evidence" value="ECO:0000318"/>
    <property type="project" value="GO_Central"/>
</dbReference>
<reference evidence="6 7" key="1">
    <citation type="journal article" date="2007" name="Science">
        <title>The Chlamydomonas genome reveals the evolution of key animal and plant functions.</title>
        <authorList>
            <person name="Merchant S.S."/>
            <person name="Prochnik S.E."/>
            <person name="Vallon O."/>
            <person name="Harris E.H."/>
            <person name="Karpowicz S.J."/>
            <person name="Witman G.B."/>
            <person name="Terry A."/>
            <person name="Salamov A."/>
            <person name="Fritz-Laylin L.K."/>
            <person name="Marechal-Drouard L."/>
            <person name="Marshall W.F."/>
            <person name="Qu L.H."/>
            <person name="Nelson D.R."/>
            <person name="Sanderfoot A.A."/>
            <person name="Spalding M.H."/>
            <person name="Kapitonov V.V."/>
            <person name="Ren Q."/>
            <person name="Ferris P."/>
            <person name="Lindquist E."/>
            <person name="Shapiro H."/>
            <person name="Lucas S.M."/>
            <person name="Grimwood J."/>
            <person name="Schmutz J."/>
            <person name="Cardol P."/>
            <person name="Cerutti H."/>
            <person name="Chanfreau G."/>
            <person name="Chen C.L."/>
            <person name="Cognat V."/>
            <person name="Croft M.T."/>
            <person name="Dent R."/>
            <person name="Dutcher S."/>
            <person name="Fernandez E."/>
            <person name="Fukuzawa H."/>
            <person name="Gonzalez-Ballester D."/>
            <person name="Gonzalez-Halphen D."/>
            <person name="Hallmann A."/>
            <person name="Hanikenne M."/>
            <person name="Hippler M."/>
            <person name="Inwood W."/>
            <person name="Jabbari K."/>
            <person name="Kalanon M."/>
            <person name="Kuras R."/>
            <person name="Lefebvre P.A."/>
            <person name="Lemaire S.D."/>
            <person name="Lobanov A.V."/>
            <person name="Lohr M."/>
            <person name="Manuell A."/>
            <person name="Meier I."/>
            <person name="Mets L."/>
            <person name="Mittag M."/>
            <person name="Mittelmeier T."/>
            <person name="Moroney J.V."/>
            <person name="Moseley J."/>
            <person name="Napoli C."/>
            <person name="Nedelcu A.M."/>
            <person name="Niyogi K."/>
            <person name="Novoselov S.V."/>
            <person name="Paulsen I.T."/>
            <person name="Pazour G."/>
            <person name="Purton S."/>
            <person name="Ral J.P."/>
            <person name="Riano-Pachon D.M."/>
            <person name="Riekhof W."/>
            <person name="Rymarquis L."/>
            <person name="Schroda M."/>
            <person name="Stern D."/>
            <person name="Umen J."/>
            <person name="Willows R."/>
            <person name="Wilson N."/>
            <person name="Zimmer S.L."/>
            <person name="Allmer J."/>
            <person name="Balk J."/>
            <person name="Bisova K."/>
            <person name="Chen C.J."/>
            <person name="Elias M."/>
            <person name="Gendler K."/>
            <person name="Hauser C."/>
            <person name="Lamb M.R."/>
            <person name="Ledford H."/>
            <person name="Long J.C."/>
            <person name="Minagawa J."/>
            <person name="Page M.D."/>
            <person name="Pan J."/>
            <person name="Pootakham W."/>
            <person name="Roje S."/>
            <person name="Rose A."/>
            <person name="Stahlberg E."/>
            <person name="Terauchi A.M."/>
            <person name="Yang P."/>
            <person name="Ball S."/>
            <person name="Bowler C."/>
            <person name="Dieckmann C.L."/>
            <person name="Gladyshev V.N."/>
            <person name="Green P."/>
            <person name="Jorgensen R."/>
            <person name="Mayfield S."/>
            <person name="Mueller-Roeber B."/>
            <person name="Rajamani S."/>
            <person name="Sayre R.T."/>
            <person name="Brokstein P."/>
            <person name="Dubchak I."/>
            <person name="Goodstein D."/>
            <person name="Hornick L."/>
            <person name="Huang Y.W."/>
            <person name="Jhaveri J."/>
            <person name="Luo Y."/>
            <person name="Martinez D."/>
            <person name="Ngau W.C."/>
            <person name="Otillar B."/>
            <person name="Poliakov A."/>
            <person name="Porter A."/>
            <person name="Szajkowski L."/>
            <person name="Werner G."/>
            <person name="Zhou K."/>
            <person name="Grigoriev I.V."/>
            <person name="Rokhsar D.S."/>
            <person name="Grossman A.R."/>
        </authorList>
    </citation>
    <scope>NUCLEOTIDE SEQUENCE [LARGE SCALE GENOMIC DNA]</scope>
    <source>
        <strain evidence="7">CC-503</strain>
    </source>
</reference>
<keyword evidence="3" id="KW-0195">Cyclin</keyword>
<dbReference type="GO" id="GO:0000307">
    <property type="term" value="C:cyclin-dependent protein kinase holoenzyme complex"/>
    <property type="evidence" value="ECO:0000318"/>
    <property type="project" value="GO_Central"/>
</dbReference>
<feature type="region of interest" description="Disordered" evidence="4">
    <location>
        <begin position="453"/>
        <end position="505"/>
    </location>
</feature>
<evidence type="ECO:0000313" key="7">
    <source>
        <dbReference type="Proteomes" id="UP000006906"/>
    </source>
</evidence>
<dbReference type="AlphaFoldDB" id="A0A2K3DU98"/>
<feature type="compositionally biased region" description="Low complexity" evidence="4">
    <location>
        <begin position="840"/>
        <end position="855"/>
    </location>
</feature>
<feature type="compositionally biased region" description="Polar residues" evidence="4">
    <location>
        <begin position="7"/>
        <end position="22"/>
    </location>
</feature>
<organism evidence="6 7">
    <name type="scientific">Chlamydomonas reinhardtii</name>
    <name type="common">Chlamydomonas smithii</name>
    <dbReference type="NCBI Taxonomy" id="3055"/>
    <lineage>
        <taxon>Eukaryota</taxon>
        <taxon>Viridiplantae</taxon>
        <taxon>Chlorophyta</taxon>
        <taxon>core chlorophytes</taxon>
        <taxon>Chlorophyceae</taxon>
        <taxon>CS clade</taxon>
        <taxon>Chlamydomonadales</taxon>
        <taxon>Chlamydomonadaceae</taxon>
        <taxon>Chlamydomonas</taxon>
    </lineage>
</organism>
<proteinExistence type="inferred from homology"/>
<dbReference type="InterPro" id="IPR039361">
    <property type="entry name" value="Cyclin"/>
</dbReference>
<keyword evidence="7" id="KW-1185">Reference proteome</keyword>
<feature type="compositionally biased region" description="Gly residues" evidence="4">
    <location>
        <begin position="698"/>
        <end position="707"/>
    </location>
</feature>
<dbReference type="Pfam" id="PF00134">
    <property type="entry name" value="Cyclin_N"/>
    <property type="match status" value="1"/>
</dbReference>
<feature type="compositionally biased region" description="Low complexity" evidence="4">
    <location>
        <begin position="469"/>
        <end position="478"/>
    </location>
</feature>
<dbReference type="OrthoDB" id="2013528at2759"/>
<dbReference type="GO" id="GO:0005737">
    <property type="term" value="C:cytoplasm"/>
    <property type="evidence" value="ECO:0000318"/>
    <property type="project" value="GO_Central"/>
</dbReference>
<dbReference type="STRING" id="3055.A0A2K3DU98"/>
<dbReference type="Gene3D" id="1.10.472.10">
    <property type="entry name" value="Cyclin-like"/>
    <property type="match status" value="2"/>
</dbReference>
<feature type="region of interest" description="Disordered" evidence="4">
    <location>
        <begin position="840"/>
        <end position="866"/>
    </location>
</feature>
<feature type="compositionally biased region" description="Low complexity" evidence="4">
    <location>
        <begin position="335"/>
        <end position="359"/>
    </location>
</feature>
<dbReference type="PANTHER" id="PTHR10177">
    <property type="entry name" value="CYCLINS"/>
    <property type="match status" value="1"/>
</dbReference>
<dbReference type="InterPro" id="IPR013763">
    <property type="entry name" value="Cyclin-like_dom"/>
</dbReference>
<dbReference type="EMBL" id="CM008965">
    <property type="protein sequence ID" value="PNW84110.1"/>
    <property type="molecule type" value="Genomic_DNA"/>
</dbReference>